<gene>
    <name evidence="1" type="ORF">B1757_01195</name>
</gene>
<organism evidence="1 2">
    <name type="scientific">Acidithiobacillus marinus</name>
    <dbReference type="NCBI Taxonomy" id="187490"/>
    <lineage>
        <taxon>Bacteria</taxon>
        <taxon>Pseudomonadati</taxon>
        <taxon>Pseudomonadota</taxon>
        <taxon>Acidithiobacillia</taxon>
        <taxon>Acidithiobacillales</taxon>
        <taxon>Acidithiobacillaceae</taxon>
        <taxon>Acidithiobacillus</taxon>
    </lineage>
</organism>
<accession>A0A2I1DQ81</accession>
<evidence type="ECO:0000313" key="2">
    <source>
        <dbReference type="Proteomes" id="UP000234329"/>
    </source>
</evidence>
<sequence>MTMKNIDEAKDPDLRASVAAMQRAALIARHTAIQTNTDLVIMKNGQLLRISPEELRRHMQEDSPPQND</sequence>
<protein>
    <submittedName>
        <fullName evidence="1">Uncharacterized protein</fullName>
    </submittedName>
</protein>
<name>A0A2I1DQ81_9PROT</name>
<dbReference type="Proteomes" id="UP000234329">
    <property type="component" value="Unassembled WGS sequence"/>
</dbReference>
<dbReference type="AlphaFoldDB" id="A0A2I1DQ81"/>
<dbReference type="InParanoid" id="A0A2I1DQ81"/>
<dbReference type="EMBL" id="MXAV01000004">
    <property type="protein sequence ID" value="PKY11997.1"/>
    <property type="molecule type" value="Genomic_DNA"/>
</dbReference>
<keyword evidence="2" id="KW-1185">Reference proteome</keyword>
<dbReference type="RefSeq" id="WP_101536587.1">
    <property type="nucleotide sequence ID" value="NZ_MXAV01000004.1"/>
</dbReference>
<reference evidence="1 2" key="1">
    <citation type="submission" date="2017-03" db="EMBL/GenBank/DDBJ databases">
        <title>Draft genime sequence of the acidophilic sulfur-oxidizing bacterium Acidithiobacillus sp. SH, isolated from seawater.</title>
        <authorList>
            <person name="Sharmin S."/>
            <person name="Tokuhisa M."/>
            <person name="Kanao T."/>
            <person name="Kamimura K."/>
        </authorList>
    </citation>
    <scope>NUCLEOTIDE SEQUENCE [LARGE SCALE GENOMIC DNA]</scope>
    <source>
        <strain evidence="1 2">SH</strain>
    </source>
</reference>
<dbReference type="OrthoDB" id="9133345at2"/>
<evidence type="ECO:0000313" key="1">
    <source>
        <dbReference type="EMBL" id="PKY11997.1"/>
    </source>
</evidence>
<proteinExistence type="predicted"/>
<comment type="caution">
    <text evidence="1">The sequence shown here is derived from an EMBL/GenBank/DDBJ whole genome shotgun (WGS) entry which is preliminary data.</text>
</comment>